<evidence type="ECO:0000313" key="1">
    <source>
        <dbReference type="EMBL" id="NKE73371.1"/>
    </source>
</evidence>
<accession>A0A7X6ID94</accession>
<organism evidence="1 2">
    <name type="scientific">Candidatus Manganitrophus noduliformans</name>
    <dbReference type="NCBI Taxonomy" id="2606439"/>
    <lineage>
        <taxon>Bacteria</taxon>
        <taxon>Pseudomonadati</taxon>
        <taxon>Nitrospirota</taxon>
        <taxon>Nitrospiria</taxon>
        <taxon>Candidatus Troglogloeales</taxon>
        <taxon>Candidatus Manganitrophaceae</taxon>
        <taxon>Candidatus Manganitrophus</taxon>
    </lineage>
</organism>
<dbReference type="AlphaFoldDB" id="A0A7X6ID94"/>
<evidence type="ECO:0000313" key="2">
    <source>
        <dbReference type="Proteomes" id="UP000534783"/>
    </source>
</evidence>
<sequence length="349" mass="40218">MKKFDSVNQYTNLYTAYDFLFGLGVDRKIFDITNRTDPSFLGTFSLPSDGYREELCLAYQNWIFFNAGYQGIYLLNVGDPSQALTTKFLPGTLKIGLFKDEFLIGSFQGLGARVYKIDKLPNTVQVGQIPGADSLFDFFFYKDHLFVACREEGFKVFDLSNLEKPRLVSQFFKDSLCFALEHYHEEIALFKIESGTIFVMDISHPAKPRKVAEIKVNLQPYKNFFVDYPYLIVCLREKERFFNVYDCSDPSRPRLVYTYSSPDLNYYTHQGHLIVAWGLAEEVDQQGKIIELSQLSQPFEVLQVISRGEIQKLASFQKTERIHSVAIKANHIYIAKNDGLFVMSVLENK</sequence>
<proteinExistence type="predicted"/>
<dbReference type="RefSeq" id="WP_168063320.1">
    <property type="nucleotide sequence ID" value="NZ_VTOW01000006.1"/>
</dbReference>
<name>A0A7X6ID94_9BACT</name>
<gene>
    <name evidence="1" type="ORF">MNODULE_21660</name>
</gene>
<keyword evidence="2" id="KW-1185">Reference proteome</keyword>
<dbReference type="Proteomes" id="UP000534783">
    <property type="component" value="Unassembled WGS sequence"/>
</dbReference>
<dbReference type="InterPro" id="IPR013211">
    <property type="entry name" value="LVIVD"/>
</dbReference>
<dbReference type="Pfam" id="PF08309">
    <property type="entry name" value="LVIVD"/>
    <property type="match status" value="1"/>
</dbReference>
<dbReference type="InterPro" id="IPR036322">
    <property type="entry name" value="WD40_repeat_dom_sf"/>
</dbReference>
<protein>
    <submittedName>
        <fullName evidence="1">Uncharacterized protein</fullName>
    </submittedName>
</protein>
<dbReference type="SUPFAM" id="SSF50978">
    <property type="entry name" value="WD40 repeat-like"/>
    <property type="match status" value="1"/>
</dbReference>
<reference evidence="1 2" key="1">
    <citation type="journal article" date="2020" name="Nature">
        <title>Bacterial chemolithoautotrophy via manganese oxidation.</title>
        <authorList>
            <person name="Yu H."/>
            <person name="Leadbetter J.R."/>
        </authorList>
    </citation>
    <scope>NUCLEOTIDE SEQUENCE [LARGE SCALE GENOMIC DNA]</scope>
    <source>
        <strain evidence="1 2">Mn-1</strain>
    </source>
</reference>
<dbReference type="EMBL" id="VTOW01000006">
    <property type="protein sequence ID" value="NKE73371.1"/>
    <property type="molecule type" value="Genomic_DNA"/>
</dbReference>
<comment type="caution">
    <text evidence="1">The sequence shown here is derived from an EMBL/GenBank/DDBJ whole genome shotgun (WGS) entry which is preliminary data.</text>
</comment>